<reference evidence="1 2" key="1">
    <citation type="submission" date="2024-09" db="EMBL/GenBank/DDBJ databases">
        <authorList>
            <person name="Sun Q."/>
            <person name="Mori K."/>
        </authorList>
    </citation>
    <scope>NUCLEOTIDE SEQUENCE [LARGE SCALE GENOMIC DNA]</scope>
    <source>
        <strain evidence="1 2">TISTR 1856</strain>
    </source>
</reference>
<protein>
    <submittedName>
        <fullName evidence="1">Uncharacterized protein</fullName>
    </submittedName>
</protein>
<gene>
    <name evidence="1" type="ORF">ACFFVI_09075</name>
</gene>
<organism evidence="1 2">
    <name type="scientific">Kineococcus gynurae</name>
    <dbReference type="NCBI Taxonomy" id="452979"/>
    <lineage>
        <taxon>Bacteria</taxon>
        <taxon>Bacillati</taxon>
        <taxon>Actinomycetota</taxon>
        <taxon>Actinomycetes</taxon>
        <taxon>Kineosporiales</taxon>
        <taxon>Kineosporiaceae</taxon>
        <taxon>Kineococcus</taxon>
    </lineage>
</organism>
<dbReference type="Proteomes" id="UP001589748">
    <property type="component" value="Unassembled WGS sequence"/>
</dbReference>
<keyword evidence="2" id="KW-1185">Reference proteome</keyword>
<dbReference type="RefSeq" id="WP_380135094.1">
    <property type="nucleotide sequence ID" value="NZ_JBHLUI010000003.1"/>
</dbReference>
<sequence>MSSSVRLAVGAAPAADEPPRELCVVAVPATPAQAGSRVVVLEGTDHAGRPYVTQVLVDRADDGGLTVQEPAYWLGIAYSALQHGRAWSSAPDDAAGREAHDQRARRACTDTEAWVSEVGALS</sequence>
<accession>A0ABV5LSR4</accession>
<evidence type="ECO:0000313" key="2">
    <source>
        <dbReference type="Proteomes" id="UP001589748"/>
    </source>
</evidence>
<comment type="caution">
    <text evidence="1">The sequence shown here is derived from an EMBL/GenBank/DDBJ whole genome shotgun (WGS) entry which is preliminary data.</text>
</comment>
<name>A0ABV5LSR4_9ACTN</name>
<dbReference type="EMBL" id="JBHMDM010000004">
    <property type="protein sequence ID" value="MFB9377122.1"/>
    <property type="molecule type" value="Genomic_DNA"/>
</dbReference>
<evidence type="ECO:0000313" key="1">
    <source>
        <dbReference type="EMBL" id="MFB9377122.1"/>
    </source>
</evidence>
<proteinExistence type="predicted"/>